<dbReference type="EMBL" id="LWHQ01000043">
    <property type="protein sequence ID" value="OAS20939.1"/>
    <property type="molecule type" value="Genomic_DNA"/>
</dbReference>
<dbReference type="Proteomes" id="UP000078316">
    <property type="component" value="Unassembled WGS sequence"/>
</dbReference>
<proteinExistence type="predicted"/>
<sequence>MLRDALFVSLSLRIGMSSGSATDLRRRCRSIAAKPARRLHEFVRVEQMQGARDRVVAGRTMTQIQHLAKLVLVTGGEVGDGDAGRLAA</sequence>
<protein>
    <submittedName>
        <fullName evidence="1">Uncharacterized protein</fullName>
    </submittedName>
</protein>
<gene>
    <name evidence="1" type="ORF">A5481_21595</name>
</gene>
<name>A0A179S420_9HYPH</name>
<dbReference type="STRING" id="427683.A5481_21595"/>
<evidence type="ECO:0000313" key="2">
    <source>
        <dbReference type="Proteomes" id="UP000078316"/>
    </source>
</evidence>
<dbReference type="AlphaFoldDB" id="A0A179S420"/>
<evidence type="ECO:0000313" key="1">
    <source>
        <dbReference type="EMBL" id="OAS20939.1"/>
    </source>
</evidence>
<accession>A0A179S420</accession>
<organism evidence="1 2">
    <name type="scientific">Methylobacterium platani</name>
    <dbReference type="NCBI Taxonomy" id="427683"/>
    <lineage>
        <taxon>Bacteria</taxon>
        <taxon>Pseudomonadati</taxon>
        <taxon>Pseudomonadota</taxon>
        <taxon>Alphaproteobacteria</taxon>
        <taxon>Hyphomicrobiales</taxon>
        <taxon>Methylobacteriaceae</taxon>
        <taxon>Methylobacterium</taxon>
    </lineage>
</organism>
<reference evidence="1 2" key="1">
    <citation type="submission" date="2016-04" db="EMBL/GenBank/DDBJ databases">
        <authorList>
            <person name="Evans L.H."/>
            <person name="Alamgir A."/>
            <person name="Owens N."/>
            <person name="Weber N.D."/>
            <person name="Virtaneva K."/>
            <person name="Barbian K."/>
            <person name="Babar A."/>
            <person name="Rosenke K."/>
        </authorList>
    </citation>
    <scope>NUCLEOTIDE SEQUENCE [LARGE SCALE GENOMIC DNA]</scope>
    <source>
        <strain evidence="1 2">PMB02</strain>
    </source>
</reference>
<comment type="caution">
    <text evidence="1">The sequence shown here is derived from an EMBL/GenBank/DDBJ whole genome shotgun (WGS) entry which is preliminary data.</text>
</comment>